<dbReference type="PANTHER" id="PTHR30204:SF92">
    <property type="entry name" value="HTH-TYPE TRANSCRIPTIONAL REGULATOR ZNTR"/>
    <property type="match status" value="1"/>
</dbReference>
<dbReference type="GO" id="GO:0003700">
    <property type="term" value="F:DNA-binding transcription factor activity"/>
    <property type="evidence" value="ECO:0007669"/>
    <property type="project" value="InterPro"/>
</dbReference>
<evidence type="ECO:0000256" key="1">
    <source>
        <dbReference type="ARBA" id="ARBA00023125"/>
    </source>
</evidence>
<dbReference type="SMART" id="SM00422">
    <property type="entry name" value="HTH_MERR"/>
    <property type="match status" value="1"/>
</dbReference>
<comment type="caution">
    <text evidence="3">The sequence shown here is derived from an EMBL/GenBank/DDBJ whole genome shotgun (WGS) entry which is preliminary data.</text>
</comment>
<dbReference type="InterPro" id="IPR000551">
    <property type="entry name" value="MerR-type_HTH_dom"/>
</dbReference>
<feature type="domain" description="HTH merR-type" evidence="2">
    <location>
        <begin position="9"/>
        <end position="75"/>
    </location>
</feature>
<dbReference type="Pfam" id="PF13411">
    <property type="entry name" value="MerR_1"/>
    <property type="match status" value="1"/>
</dbReference>
<dbReference type="PANTHER" id="PTHR30204">
    <property type="entry name" value="REDOX-CYCLING DRUG-SENSING TRANSCRIPTIONAL ACTIVATOR SOXR"/>
    <property type="match status" value="1"/>
</dbReference>
<dbReference type="STRING" id="631454.N177_2295"/>
<dbReference type="eggNOG" id="COG0789">
    <property type="taxonomic scope" value="Bacteria"/>
</dbReference>
<dbReference type="OrthoDB" id="9802944at2"/>
<keyword evidence="4" id="KW-1185">Reference proteome</keyword>
<dbReference type="GO" id="GO:0003677">
    <property type="term" value="F:DNA binding"/>
    <property type="evidence" value="ECO:0007669"/>
    <property type="project" value="UniProtKB-KW"/>
</dbReference>
<dbReference type="CDD" id="cd04785">
    <property type="entry name" value="HTH_CadR-PbrR-like"/>
    <property type="match status" value="1"/>
</dbReference>
<name>V4RN15_9HYPH</name>
<dbReference type="SUPFAM" id="SSF46955">
    <property type="entry name" value="Putative DNA-binding domain"/>
    <property type="match status" value="1"/>
</dbReference>
<reference evidence="3 4" key="1">
    <citation type="journal article" date="2014" name="Genome Announc.">
        <title>Draft Genome Sequence of Lutibaculum baratangense Strain AMV1T, Isolated from a Mud Volcano in Andamans, India.</title>
        <authorList>
            <person name="Singh A."/>
            <person name="Sreenivas A."/>
            <person name="Sathyanarayana Reddy G."/>
            <person name="Pinnaka A.K."/>
            <person name="Shivaji S."/>
        </authorList>
    </citation>
    <scope>NUCLEOTIDE SEQUENCE [LARGE SCALE GENOMIC DNA]</scope>
    <source>
        <strain evidence="3 4">AMV1</strain>
    </source>
</reference>
<accession>V4RN15</accession>
<dbReference type="EMBL" id="AWXZ01000030">
    <property type="protein sequence ID" value="ESR24615.1"/>
    <property type="molecule type" value="Genomic_DNA"/>
</dbReference>
<dbReference type="PROSITE" id="PS50937">
    <property type="entry name" value="HTH_MERR_2"/>
    <property type="match status" value="1"/>
</dbReference>
<dbReference type="AlphaFoldDB" id="V4RN15"/>
<dbReference type="Proteomes" id="UP000017819">
    <property type="component" value="Unassembled WGS sequence"/>
</dbReference>
<evidence type="ECO:0000313" key="4">
    <source>
        <dbReference type="Proteomes" id="UP000017819"/>
    </source>
</evidence>
<dbReference type="PRINTS" id="PR00040">
    <property type="entry name" value="HTHMERR"/>
</dbReference>
<proteinExistence type="predicted"/>
<gene>
    <name evidence="3" type="ORF">N177_2295</name>
</gene>
<evidence type="ECO:0000313" key="3">
    <source>
        <dbReference type="EMBL" id="ESR24615.1"/>
    </source>
</evidence>
<dbReference type="InterPro" id="IPR009061">
    <property type="entry name" value="DNA-bd_dom_put_sf"/>
</dbReference>
<organism evidence="3 4">
    <name type="scientific">Lutibaculum baratangense AMV1</name>
    <dbReference type="NCBI Taxonomy" id="631454"/>
    <lineage>
        <taxon>Bacteria</taxon>
        <taxon>Pseudomonadati</taxon>
        <taxon>Pseudomonadota</taxon>
        <taxon>Alphaproteobacteria</taxon>
        <taxon>Hyphomicrobiales</taxon>
        <taxon>Tepidamorphaceae</taxon>
        <taxon>Lutibaculum</taxon>
    </lineage>
</organism>
<evidence type="ECO:0000259" key="2">
    <source>
        <dbReference type="PROSITE" id="PS50937"/>
    </source>
</evidence>
<sequence>MTHRREQGIGSLSRLAEVNIETIRYYERVGLLPSPPRTPGGHRSYSDDHRRRLVFIRRSRELGFTVDEIRNLLDLVEGGHGCGDIQEAALRHLEDIRGKIADLERMARTLAETAARCEGGDAPECPILDILSEEDKPL</sequence>
<dbReference type="Gene3D" id="1.10.1660.10">
    <property type="match status" value="1"/>
</dbReference>
<protein>
    <submittedName>
        <fullName evidence="3">Transcriptional regulator, MerR family</fullName>
    </submittedName>
</protein>
<keyword evidence="1" id="KW-0238">DNA-binding</keyword>
<dbReference type="RefSeq" id="WP_023432424.1">
    <property type="nucleotide sequence ID" value="NZ_AWXZ01000030.1"/>
</dbReference>
<dbReference type="PROSITE" id="PS00552">
    <property type="entry name" value="HTH_MERR_1"/>
    <property type="match status" value="1"/>
</dbReference>
<dbReference type="InterPro" id="IPR047057">
    <property type="entry name" value="MerR_fam"/>
</dbReference>